<evidence type="ECO:0000313" key="2">
    <source>
        <dbReference type="Proteomes" id="UP000018721"/>
    </source>
</evidence>
<accession>V9FYU7</accession>
<evidence type="ECO:0000313" key="1">
    <source>
        <dbReference type="EMBL" id="ETI55938.1"/>
    </source>
</evidence>
<dbReference type="AlphaFoldDB" id="V9FYU7"/>
<organism evidence="1 2">
    <name type="scientific">Phytophthora nicotianae P1569</name>
    <dbReference type="NCBI Taxonomy" id="1317065"/>
    <lineage>
        <taxon>Eukaryota</taxon>
        <taxon>Sar</taxon>
        <taxon>Stramenopiles</taxon>
        <taxon>Oomycota</taxon>
        <taxon>Peronosporomycetes</taxon>
        <taxon>Peronosporales</taxon>
        <taxon>Peronosporaceae</taxon>
        <taxon>Phytophthora</taxon>
    </lineage>
</organism>
<keyword evidence="2" id="KW-1185">Reference proteome</keyword>
<sequence length="213" mass="23832">MTSDADVPTLETRADIHSSMFRPSQVESQICNAIAQPATLGKNAQAVLEATQQARHTRFLAIPPVLRAAYDLSFDIRGFSLIHFRRFFEGVEEQHTPDAVNMANFGRSNSLQPANTPAKIGEIVGAFYYLMYFAKCFNNTTVCDFIKTVSEFIVEYAAFGRPDVSTCTMLEYWINSKLGKFRSLIQASNIQVAALVGQEFMRSDGHLMLTYCC</sequence>
<proteinExistence type="predicted"/>
<gene>
    <name evidence="1" type="ORF">F443_01434</name>
</gene>
<dbReference type="EMBL" id="ANIZ01000230">
    <property type="protein sequence ID" value="ETI55938.1"/>
    <property type="molecule type" value="Genomic_DNA"/>
</dbReference>
<dbReference type="HOGENOM" id="CLU_1296616_0_0_1"/>
<name>V9FYU7_PHYNI</name>
<reference evidence="1 2" key="1">
    <citation type="submission" date="2013-11" db="EMBL/GenBank/DDBJ databases">
        <title>The Genome Sequence of Phytophthora parasitica P1569.</title>
        <authorList>
            <consortium name="The Broad Institute Genomics Platform"/>
            <person name="Russ C."/>
            <person name="Tyler B."/>
            <person name="Panabieres F."/>
            <person name="Shan W."/>
            <person name="Tripathy S."/>
            <person name="Grunwald N."/>
            <person name="Machado M."/>
            <person name="Johnson C.S."/>
            <person name="Arredondo F."/>
            <person name="Hong C."/>
            <person name="Coffey M."/>
            <person name="Young S.K."/>
            <person name="Zeng Q."/>
            <person name="Gargeya S."/>
            <person name="Fitzgerald M."/>
            <person name="Abouelleil A."/>
            <person name="Alvarado L."/>
            <person name="Chapman S.B."/>
            <person name="Gainer-Dewar J."/>
            <person name="Goldberg J."/>
            <person name="Griggs A."/>
            <person name="Gujja S."/>
            <person name="Hansen M."/>
            <person name="Howarth C."/>
            <person name="Imamovic A."/>
            <person name="Ireland A."/>
            <person name="Larimer J."/>
            <person name="McCowan C."/>
            <person name="Murphy C."/>
            <person name="Pearson M."/>
            <person name="Poon T.W."/>
            <person name="Priest M."/>
            <person name="Roberts A."/>
            <person name="Saif S."/>
            <person name="Shea T."/>
            <person name="Sykes S."/>
            <person name="Wortman J."/>
            <person name="Nusbaum C."/>
            <person name="Birren B."/>
        </authorList>
    </citation>
    <scope>NUCLEOTIDE SEQUENCE [LARGE SCALE GENOMIC DNA]</scope>
    <source>
        <strain evidence="1 2">P1569</strain>
    </source>
</reference>
<dbReference type="Proteomes" id="UP000018721">
    <property type="component" value="Unassembled WGS sequence"/>
</dbReference>
<dbReference type="OrthoDB" id="124649at2759"/>
<protein>
    <submittedName>
        <fullName evidence="1">Uncharacterized protein</fullName>
    </submittedName>
</protein>
<comment type="caution">
    <text evidence="1">The sequence shown here is derived from an EMBL/GenBank/DDBJ whole genome shotgun (WGS) entry which is preliminary data.</text>
</comment>